<feature type="domain" description="Response regulatory" evidence="12">
    <location>
        <begin position="695"/>
        <end position="809"/>
    </location>
</feature>
<proteinExistence type="predicted"/>
<name>A0A1I2EUS8_9RHOB</name>
<feature type="coiled-coil region" evidence="10">
    <location>
        <begin position="266"/>
        <end position="293"/>
    </location>
</feature>
<dbReference type="InterPro" id="IPR011006">
    <property type="entry name" value="CheY-like_superfamily"/>
</dbReference>
<dbReference type="InterPro" id="IPR003661">
    <property type="entry name" value="HisK_dim/P_dom"/>
</dbReference>
<dbReference type="CDD" id="cd00130">
    <property type="entry name" value="PAS"/>
    <property type="match status" value="2"/>
</dbReference>
<dbReference type="SMART" id="SM00388">
    <property type="entry name" value="HisKA"/>
    <property type="match status" value="1"/>
</dbReference>
<dbReference type="Gene3D" id="1.10.287.130">
    <property type="match status" value="1"/>
</dbReference>
<dbReference type="OrthoDB" id="9796100at2"/>
<evidence type="ECO:0000313" key="16">
    <source>
        <dbReference type="Proteomes" id="UP000198977"/>
    </source>
</evidence>
<dbReference type="PROSITE" id="PS50109">
    <property type="entry name" value="HIS_KIN"/>
    <property type="match status" value="1"/>
</dbReference>
<feature type="modified residue" description="4-aspartylphosphate" evidence="9">
    <location>
        <position position="744"/>
    </location>
</feature>
<dbReference type="AlphaFoldDB" id="A0A1I2EUS8"/>
<dbReference type="SUPFAM" id="SSF55874">
    <property type="entry name" value="ATPase domain of HSP90 chaperone/DNA topoisomerase II/histidine kinase"/>
    <property type="match status" value="1"/>
</dbReference>
<reference evidence="15 16" key="1">
    <citation type="submission" date="2016-10" db="EMBL/GenBank/DDBJ databases">
        <authorList>
            <person name="de Groot N.N."/>
        </authorList>
    </citation>
    <scope>NUCLEOTIDE SEQUENCE [LARGE SCALE GENOMIC DNA]</scope>
    <source>
        <strain evidence="15 16">DSM 11443</strain>
    </source>
</reference>
<dbReference type="SMART" id="SM00086">
    <property type="entry name" value="PAC"/>
    <property type="match status" value="2"/>
</dbReference>
<dbReference type="EC" id="2.7.13.3" evidence="2"/>
<keyword evidence="16" id="KW-1185">Reference proteome</keyword>
<dbReference type="Pfam" id="PF13426">
    <property type="entry name" value="PAS_9"/>
    <property type="match status" value="1"/>
</dbReference>
<evidence type="ECO:0000256" key="10">
    <source>
        <dbReference type="SAM" id="Coils"/>
    </source>
</evidence>
<dbReference type="NCBIfam" id="TIGR00229">
    <property type="entry name" value="sensory_box"/>
    <property type="match status" value="2"/>
</dbReference>
<dbReference type="InterPro" id="IPR035965">
    <property type="entry name" value="PAS-like_dom_sf"/>
</dbReference>
<dbReference type="Pfam" id="PF00072">
    <property type="entry name" value="Response_reg"/>
    <property type="match status" value="2"/>
</dbReference>
<organism evidence="15 16">
    <name type="scientific">Sulfitobacter brevis</name>
    <dbReference type="NCBI Taxonomy" id="74348"/>
    <lineage>
        <taxon>Bacteria</taxon>
        <taxon>Pseudomonadati</taxon>
        <taxon>Pseudomonadota</taxon>
        <taxon>Alphaproteobacteria</taxon>
        <taxon>Rhodobacterales</taxon>
        <taxon>Roseobacteraceae</taxon>
        <taxon>Sulfitobacter</taxon>
    </lineage>
</organism>
<evidence type="ECO:0000256" key="8">
    <source>
        <dbReference type="ARBA" id="ARBA00023012"/>
    </source>
</evidence>
<dbReference type="Pfam" id="PF02518">
    <property type="entry name" value="HATPase_c"/>
    <property type="match status" value="1"/>
</dbReference>
<feature type="domain" description="PAC" evidence="14">
    <location>
        <begin position="212"/>
        <end position="264"/>
    </location>
</feature>
<dbReference type="InterPro" id="IPR036097">
    <property type="entry name" value="HisK_dim/P_sf"/>
</dbReference>
<dbReference type="SUPFAM" id="SSF55785">
    <property type="entry name" value="PYP-like sensor domain (PAS domain)"/>
    <property type="match status" value="2"/>
</dbReference>
<dbReference type="InterPro" id="IPR001610">
    <property type="entry name" value="PAC"/>
</dbReference>
<comment type="catalytic activity">
    <reaction evidence="1">
        <text>ATP + protein L-histidine = ADP + protein N-phospho-L-histidine.</text>
        <dbReference type="EC" id="2.7.13.3"/>
    </reaction>
</comment>
<keyword evidence="10" id="KW-0175">Coiled coil</keyword>
<dbReference type="PANTHER" id="PTHR43065:SF42">
    <property type="entry name" value="TWO-COMPONENT SENSOR PPRA"/>
    <property type="match status" value="1"/>
</dbReference>
<keyword evidence="4" id="KW-0808">Transferase</keyword>
<dbReference type="Gene3D" id="3.30.565.10">
    <property type="entry name" value="Histidine kinase-like ATPase, C-terminal domain"/>
    <property type="match status" value="1"/>
</dbReference>
<dbReference type="PRINTS" id="PR00344">
    <property type="entry name" value="BCTRLSENSOR"/>
</dbReference>
<dbReference type="EMBL" id="FOMW01000013">
    <property type="protein sequence ID" value="SFE96367.1"/>
    <property type="molecule type" value="Genomic_DNA"/>
</dbReference>
<dbReference type="InterPro" id="IPR004358">
    <property type="entry name" value="Sig_transdc_His_kin-like_C"/>
</dbReference>
<evidence type="ECO:0000259" key="14">
    <source>
        <dbReference type="PROSITE" id="PS50113"/>
    </source>
</evidence>
<dbReference type="CDD" id="cd00082">
    <property type="entry name" value="HisKA"/>
    <property type="match status" value="1"/>
</dbReference>
<keyword evidence="7" id="KW-0067">ATP-binding</keyword>
<dbReference type="GO" id="GO:0006355">
    <property type="term" value="P:regulation of DNA-templated transcription"/>
    <property type="evidence" value="ECO:0007669"/>
    <property type="project" value="InterPro"/>
</dbReference>
<dbReference type="CDD" id="cd18161">
    <property type="entry name" value="REC_hyHK_blue-like"/>
    <property type="match status" value="1"/>
</dbReference>
<evidence type="ECO:0000256" key="9">
    <source>
        <dbReference type="PROSITE-ProRule" id="PRU00169"/>
    </source>
</evidence>
<evidence type="ECO:0000259" key="13">
    <source>
        <dbReference type="PROSITE" id="PS50112"/>
    </source>
</evidence>
<dbReference type="InterPro" id="IPR000700">
    <property type="entry name" value="PAS-assoc_C"/>
</dbReference>
<dbReference type="CDD" id="cd00156">
    <property type="entry name" value="REC"/>
    <property type="match status" value="1"/>
</dbReference>
<dbReference type="Gene3D" id="3.40.50.2300">
    <property type="match status" value="2"/>
</dbReference>
<keyword evidence="6" id="KW-0418">Kinase</keyword>
<dbReference type="SMART" id="SM00448">
    <property type="entry name" value="REC"/>
    <property type="match status" value="2"/>
</dbReference>
<dbReference type="Gene3D" id="3.30.450.20">
    <property type="entry name" value="PAS domain"/>
    <property type="match status" value="2"/>
</dbReference>
<dbReference type="PROSITE" id="PS50112">
    <property type="entry name" value="PAS"/>
    <property type="match status" value="1"/>
</dbReference>
<dbReference type="InterPro" id="IPR005467">
    <property type="entry name" value="His_kinase_dom"/>
</dbReference>
<keyword evidence="8" id="KW-0902">Two-component regulatory system</keyword>
<protein>
    <recommendedName>
        <fullName evidence="2">histidine kinase</fullName>
        <ecNumber evidence="2">2.7.13.3</ecNumber>
    </recommendedName>
</protein>
<evidence type="ECO:0000259" key="11">
    <source>
        <dbReference type="PROSITE" id="PS50109"/>
    </source>
</evidence>
<dbReference type="InterPro" id="IPR001789">
    <property type="entry name" value="Sig_transdc_resp-reg_receiver"/>
</dbReference>
<evidence type="ECO:0000256" key="2">
    <source>
        <dbReference type="ARBA" id="ARBA00012438"/>
    </source>
</evidence>
<dbReference type="GO" id="GO:0000155">
    <property type="term" value="F:phosphorelay sensor kinase activity"/>
    <property type="evidence" value="ECO:0007669"/>
    <property type="project" value="InterPro"/>
</dbReference>
<evidence type="ECO:0000313" key="15">
    <source>
        <dbReference type="EMBL" id="SFE96367.1"/>
    </source>
</evidence>
<dbReference type="InterPro" id="IPR036890">
    <property type="entry name" value="HATPase_C_sf"/>
</dbReference>
<dbReference type="Proteomes" id="UP000198977">
    <property type="component" value="Unassembled WGS sequence"/>
</dbReference>
<dbReference type="GO" id="GO:0005524">
    <property type="term" value="F:ATP binding"/>
    <property type="evidence" value="ECO:0007669"/>
    <property type="project" value="UniProtKB-KW"/>
</dbReference>
<feature type="domain" description="PAC" evidence="14">
    <location>
        <begin position="83"/>
        <end position="133"/>
    </location>
</feature>
<evidence type="ECO:0000256" key="4">
    <source>
        <dbReference type="ARBA" id="ARBA00022679"/>
    </source>
</evidence>
<dbReference type="InterPro" id="IPR000014">
    <property type="entry name" value="PAS"/>
</dbReference>
<keyword evidence="3 9" id="KW-0597">Phosphoprotein</keyword>
<dbReference type="InterPro" id="IPR013767">
    <property type="entry name" value="PAS_fold"/>
</dbReference>
<feature type="modified residue" description="4-aspartylphosphate" evidence="9">
    <location>
        <position position="596"/>
    </location>
</feature>
<feature type="domain" description="Histidine kinase" evidence="11">
    <location>
        <begin position="302"/>
        <end position="525"/>
    </location>
</feature>
<dbReference type="InterPro" id="IPR003594">
    <property type="entry name" value="HATPase_dom"/>
</dbReference>
<evidence type="ECO:0000256" key="3">
    <source>
        <dbReference type="ARBA" id="ARBA00022553"/>
    </source>
</evidence>
<dbReference type="PANTHER" id="PTHR43065">
    <property type="entry name" value="SENSOR HISTIDINE KINASE"/>
    <property type="match status" value="1"/>
</dbReference>
<gene>
    <name evidence="15" type="ORF">SAMN04488523_11367</name>
</gene>
<dbReference type="PROSITE" id="PS50113">
    <property type="entry name" value="PAC"/>
    <property type="match status" value="2"/>
</dbReference>
<keyword evidence="5" id="KW-0547">Nucleotide-binding</keyword>
<dbReference type="SMART" id="SM00387">
    <property type="entry name" value="HATPase_c"/>
    <property type="match status" value="1"/>
</dbReference>
<evidence type="ECO:0000259" key="12">
    <source>
        <dbReference type="PROSITE" id="PS50110"/>
    </source>
</evidence>
<dbReference type="PROSITE" id="PS50110">
    <property type="entry name" value="RESPONSE_REGULATORY"/>
    <property type="match status" value="2"/>
</dbReference>
<feature type="domain" description="PAS" evidence="13">
    <location>
        <begin position="134"/>
        <end position="209"/>
    </location>
</feature>
<feature type="domain" description="Response regulatory" evidence="12">
    <location>
        <begin position="546"/>
        <end position="662"/>
    </location>
</feature>
<dbReference type="SUPFAM" id="SSF52172">
    <property type="entry name" value="CheY-like"/>
    <property type="match status" value="2"/>
</dbReference>
<evidence type="ECO:0000256" key="1">
    <source>
        <dbReference type="ARBA" id="ARBA00000085"/>
    </source>
</evidence>
<dbReference type="Pfam" id="PF00512">
    <property type="entry name" value="HisKA"/>
    <property type="match status" value="1"/>
</dbReference>
<evidence type="ECO:0000256" key="6">
    <source>
        <dbReference type="ARBA" id="ARBA00022777"/>
    </source>
</evidence>
<dbReference type="SMART" id="SM00091">
    <property type="entry name" value="PAS"/>
    <property type="match status" value="2"/>
</dbReference>
<dbReference type="Pfam" id="PF00989">
    <property type="entry name" value="PAS"/>
    <property type="match status" value="1"/>
</dbReference>
<accession>A0A1I2EUS8</accession>
<sequence>MHDMVSMTSERLGVIVEGSASEAYVFSADDFKFSFVNRAARENLGFTVEEMQNLTPWDIKPDLSRGEFLAMVDPLIVGERSELNFETVHQRKDGSCYTVAIHLQLITADGEKIFYAAVRDVTHQKQTEEALKEASARLDAILSNTTMAIFMMDDRQHCVFMNKAAEALTGYKFEETVGRTLHDVVHHTHPDGRHFPIEECEIDRAFPENNQTQGEETFVHKDGSFYPVGFTASPMKDGRGRTVGTVIEARDLTDELKARNAELAFNNALKTRVEEAMAERDRLETQLVQAQKMEAVGQLTGGVAHDFNNLLQVIGGNLQLLLKELPLDDPKKSRVENAMAGVSRGAKLTAQLLAFGRQQPLEPKPNNIGRLVRGMDDMLRRTLGEAIEVETVISGGLWNCFADPTQVENVILNLAINARDAMDHRGKLTIEAGNASLDDAYADAHPHVIAGQYVMFAVTDTGTGIAPDIIEKVFDPFFTTKATGEGTGLGLSMVYGFVKQSGGHIKIYSEEGQGTTVRVYLPRTRKEEEIEQILPAATTPPGQGEIILIVEDDAAVRETVVDLLRDLGYSVLTAENADNAMAIINSGLKIDLLFTDVVMPGALRSPELARMAKERLPHLGVLFTSGYTQNAIVHAGRLDDGVELLSKPYTRERLAQKIHEILDRQTLACAPDMPANEEGSSSADSAKRDATAGLQVLLVEDDVLIRMATADMLSDMGHEVTEAGDIAEAKACLGECNFDILLTDLGLPDGSGMDLIRHTTAQFPDTAIIVASGADPQEYIDDKEVGPRLTSLTKPYDQATLEIALRKSLVPA</sequence>
<evidence type="ECO:0000256" key="7">
    <source>
        <dbReference type="ARBA" id="ARBA00022840"/>
    </source>
</evidence>
<evidence type="ECO:0000256" key="5">
    <source>
        <dbReference type="ARBA" id="ARBA00022741"/>
    </source>
</evidence>
<dbReference type="SUPFAM" id="SSF47384">
    <property type="entry name" value="Homodimeric domain of signal transducing histidine kinase"/>
    <property type="match status" value="1"/>
</dbReference>
<dbReference type="STRING" id="74348.SAMN04488523_11367"/>